<evidence type="ECO:0000313" key="2">
    <source>
        <dbReference type="Proteomes" id="UP000182057"/>
    </source>
</evidence>
<organism evidence="1 2">
    <name type="scientific">Tannerella forsythia</name>
    <name type="common">Bacteroides forsythus</name>
    <dbReference type="NCBI Taxonomy" id="28112"/>
    <lineage>
        <taxon>Bacteria</taxon>
        <taxon>Pseudomonadati</taxon>
        <taxon>Bacteroidota</taxon>
        <taxon>Bacteroidia</taxon>
        <taxon>Bacteroidales</taxon>
        <taxon>Tannerellaceae</taxon>
        <taxon>Tannerella</taxon>
    </lineage>
</organism>
<dbReference type="Proteomes" id="UP000182057">
    <property type="component" value="Unassembled WGS sequence"/>
</dbReference>
<name>A0A1D3UFW2_TANFO</name>
<sequence length="30" mass="3272">MKKFILALGLVAVTGAVFLQCRHTSKNIVL</sequence>
<protein>
    <submittedName>
        <fullName evidence="1">Uncharacterized protein</fullName>
    </submittedName>
</protein>
<dbReference type="EMBL" id="FMMM01000026">
    <property type="protein sequence ID" value="SCQ19661.1"/>
    <property type="molecule type" value="Genomic_DNA"/>
</dbReference>
<gene>
    <name evidence="1" type="ORF">TFUB20_00781</name>
</gene>
<evidence type="ECO:0000313" key="1">
    <source>
        <dbReference type="EMBL" id="SCQ19661.1"/>
    </source>
</evidence>
<reference evidence="1 2" key="1">
    <citation type="submission" date="2016-09" db="EMBL/GenBank/DDBJ databases">
        <authorList>
            <person name="Capua I."/>
            <person name="De Benedictis P."/>
            <person name="Joannis T."/>
            <person name="Lombin L.H."/>
            <person name="Cattoli G."/>
        </authorList>
    </citation>
    <scope>NUCLEOTIDE SEQUENCE [LARGE SCALE GENOMIC DNA]</scope>
    <source>
        <strain evidence="1 2">UB20</strain>
    </source>
</reference>
<dbReference type="AlphaFoldDB" id="A0A1D3UFW2"/>
<proteinExistence type="predicted"/>
<accession>A0A1D3UFW2</accession>